<evidence type="ECO:0000313" key="3">
    <source>
        <dbReference type="Proteomes" id="UP000076727"/>
    </source>
</evidence>
<keyword evidence="3" id="KW-1185">Reference proteome</keyword>
<feature type="region of interest" description="Disordered" evidence="1">
    <location>
        <begin position="1"/>
        <end position="44"/>
    </location>
</feature>
<gene>
    <name evidence="2" type="ORF">DAEQUDRAFT_734585</name>
</gene>
<sequence length="238" mass="26551">MSVPRSKSAPHVRSDILNVNGRSSREQHRSPSPQLLRSKSVLGPRHELTSPAVEREDPFNLSNFFPSPLGLGERDDEWKWLQGETTRAERSPGYSTPLAEEDEWLPGTPPDVETHEKRLDEALTVEAIHREDKLGILTFGDFLASSGARDRYSDDPLMSPYSENDLTDDEALYHALAALRASRGLAMEREAINQLRGRFDDLFAAEATEGILEGLTDGGYSLLYGGIRGAMDFFDTKF</sequence>
<dbReference type="Proteomes" id="UP000076727">
    <property type="component" value="Unassembled WGS sequence"/>
</dbReference>
<organism evidence="2 3">
    <name type="scientific">Daedalea quercina L-15889</name>
    <dbReference type="NCBI Taxonomy" id="1314783"/>
    <lineage>
        <taxon>Eukaryota</taxon>
        <taxon>Fungi</taxon>
        <taxon>Dikarya</taxon>
        <taxon>Basidiomycota</taxon>
        <taxon>Agaricomycotina</taxon>
        <taxon>Agaricomycetes</taxon>
        <taxon>Polyporales</taxon>
        <taxon>Fomitopsis</taxon>
    </lineage>
</organism>
<reference evidence="2 3" key="1">
    <citation type="journal article" date="2016" name="Mol. Biol. Evol.">
        <title>Comparative Genomics of Early-Diverging Mushroom-Forming Fungi Provides Insights into the Origins of Lignocellulose Decay Capabilities.</title>
        <authorList>
            <person name="Nagy L.G."/>
            <person name="Riley R."/>
            <person name="Tritt A."/>
            <person name="Adam C."/>
            <person name="Daum C."/>
            <person name="Floudas D."/>
            <person name="Sun H."/>
            <person name="Yadav J.S."/>
            <person name="Pangilinan J."/>
            <person name="Larsson K.H."/>
            <person name="Matsuura K."/>
            <person name="Barry K."/>
            <person name="Labutti K."/>
            <person name="Kuo R."/>
            <person name="Ohm R.A."/>
            <person name="Bhattacharya S.S."/>
            <person name="Shirouzu T."/>
            <person name="Yoshinaga Y."/>
            <person name="Martin F.M."/>
            <person name="Grigoriev I.V."/>
            <person name="Hibbett D.S."/>
        </authorList>
    </citation>
    <scope>NUCLEOTIDE SEQUENCE [LARGE SCALE GENOMIC DNA]</scope>
    <source>
        <strain evidence="2 3">L-15889</strain>
    </source>
</reference>
<accession>A0A165UMD0</accession>
<proteinExistence type="predicted"/>
<evidence type="ECO:0000256" key="1">
    <source>
        <dbReference type="SAM" id="MobiDB-lite"/>
    </source>
</evidence>
<dbReference type="EMBL" id="KV429032">
    <property type="protein sequence ID" value="KZT75132.1"/>
    <property type="molecule type" value="Genomic_DNA"/>
</dbReference>
<name>A0A165UMD0_9APHY</name>
<evidence type="ECO:0000313" key="2">
    <source>
        <dbReference type="EMBL" id="KZT75132.1"/>
    </source>
</evidence>
<protein>
    <submittedName>
        <fullName evidence="2">Uncharacterized protein</fullName>
    </submittedName>
</protein>
<dbReference type="OrthoDB" id="3205299at2759"/>
<feature type="region of interest" description="Disordered" evidence="1">
    <location>
        <begin position="85"/>
        <end position="112"/>
    </location>
</feature>
<dbReference type="AlphaFoldDB" id="A0A165UMD0"/>